<evidence type="ECO:0000313" key="2">
    <source>
        <dbReference type="Proteomes" id="UP000835052"/>
    </source>
</evidence>
<proteinExistence type="predicted"/>
<dbReference type="EMBL" id="CAJGYM010000397">
    <property type="protein sequence ID" value="CAD6200369.1"/>
    <property type="molecule type" value="Genomic_DNA"/>
</dbReference>
<dbReference type="GO" id="GO:0003676">
    <property type="term" value="F:nucleic acid binding"/>
    <property type="evidence" value="ECO:0007669"/>
    <property type="project" value="InterPro"/>
</dbReference>
<protein>
    <submittedName>
        <fullName evidence="1">Uncharacterized protein</fullName>
    </submittedName>
</protein>
<dbReference type="AlphaFoldDB" id="A0A8S1HXH4"/>
<dbReference type="Proteomes" id="UP000835052">
    <property type="component" value="Unassembled WGS sequence"/>
</dbReference>
<dbReference type="PANTHER" id="PTHR46068:SF1">
    <property type="entry name" value="TRANSPOSASE IS30-LIKE HTH DOMAIN-CONTAINING PROTEIN"/>
    <property type="match status" value="1"/>
</dbReference>
<sequence>KAHILTDPKKATRVDRSSELLSSFALAELSDIDCSDEKIFTVEEAVNLRNHRIIVPNVQASNSSRRIATSKSFLVFVPQNVNVLPCQETKILKQWCKKELSGFMDTSEWPPYLPGLNPLDYSVWDRLESEACTSPHQEILSCLNNAFPKSLWVCIRERRSC</sequence>
<dbReference type="InterPro" id="IPR036397">
    <property type="entry name" value="RNaseH_sf"/>
</dbReference>
<keyword evidence="2" id="KW-1185">Reference proteome</keyword>
<dbReference type="OrthoDB" id="9981685at2759"/>
<comment type="caution">
    <text evidence="1">The sequence shown here is derived from an EMBL/GenBank/DDBJ whole genome shotgun (WGS) entry which is preliminary data.</text>
</comment>
<gene>
    <name evidence="1" type="ORF">CAUJ_LOCUS16264</name>
</gene>
<dbReference type="Gene3D" id="3.30.420.10">
    <property type="entry name" value="Ribonuclease H-like superfamily/Ribonuclease H"/>
    <property type="match status" value="1"/>
</dbReference>
<accession>A0A8S1HXH4</accession>
<organism evidence="1 2">
    <name type="scientific">Caenorhabditis auriculariae</name>
    <dbReference type="NCBI Taxonomy" id="2777116"/>
    <lineage>
        <taxon>Eukaryota</taxon>
        <taxon>Metazoa</taxon>
        <taxon>Ecdysozoa</taxon>
        <taxon>Nematoda</taxon>
        <taxon>Chromadorea</taxon>
        <taxon>Rhabditida</taxon>
        <taxon>Rhabditina</taxon>
        <taxon>Rhabditomorpha</taxon>
        <taxon>Rhabditoidea</taxon>
        <taxon>Rhabditidae</taxon>
        <taxon>Peloderinae</taxon>
        <taxon>Caenorhabditis</taxon>
    </lineage>
</organism>
<reference evidence="1" key="1">
    <citation type="submission" date="2020-10" db="EMBL/GenBank/DDBJ databases">
        <authorList>
            <person name="Kikuchi T."/>
        </authorList>
    </citation>
    <scope>NUCLEOTIDE SEQUENCE</scope>
    <source>
        <strain evidence="1">NKZ352</strain>
    </source>
</reference>
<feature type="non-terminal residue" evidence="1">
    <location>
        <position position="1"/>
    </location>
</feature>
<dbReference type="PANTHER" id="PTHR46068">
    <property type="entry name" value="PROTEIN CBG27172"/>
    <property type="match status" value="1"/>
</dbReference>
<name>A0A8S1HXH4_9PELO</name>
<evidence type="ECO:0000313" key="1">
    <source>
        <dbReference type="EMBL" id="CAD6200369.1"/>
    </source>
</evidence>